<dbReference type="GO" id="GO:0005886">
    <property type="term" value="C:plasma membrane"/>
    <property type="evidence" value="ECO:0007669"/>
    <property type="project" value="UniProtKB-SubCell"/>
</dbReference>
<feature type="transmembrane region" description="Helical" evidence="6">
    <location>
        <begin position="201"/>
        <end position="221"/>
    </location>
</feature>
<dbReference type="Pfam" id="PF02653">
    <property type="entry name" value="BPD_transp_2"/>
    <property type="match status" value="1"/>
</dbReference>
<sequence>MRSIDFGGACLAVAALAALPLLNPGEYLLGVLTLGLIYGIWAAGWDFMSGLTGRANFGYGLFIGLGAYFGGFANTLWRTDPWMGLPIGVGVGVIAALLVGLPTLRLRGPYFALAMLAASVVMERLVLILWRYTGGDEGLNDLDPLVESHVAFYYVALAFLVGSAAILLRLSHSRLGLVLRAIRGDEAACQAAGLDVTFYKIGSLMISAAFGGLGGVLYAHFQLQVSPQLFSMQMAMAIITMAYVGGLGSIYGPVVAAIVLTLATELLRPFGAWRLLVYSILLIIALFLARDGLVAPAWQALRRALSRGRDAAPEPLRQARSPGTSA</sequence>
<feature type="transmembrane region" description="Helical" evidence="6">
    <location>
        <begin position="150"/>
        <end position="170"/>
    </location>
</feature>
<dbReference type="GO" id="GO:0015658">
    <property type="term" value="F:branched-chain amino acid transmembrane transporter activity"/>
    <property type="evidence" value="ECO:0007669"/>
    <property type="project" value="InterPro"/>
</dbReference>
<feature type="transmembrane region" description="Helical" evidence="6">
    <location>
        <begin position="241"/>
        <end position="263"/>
    </location>
</feature>
<dbReference type="EMBL" id="FQZF01000032">
    <property type="protein sequence ID" value="SHK11375.1"/>
    <property type="molecule type" value="Genomic_DNA"/>
</dbReference>
<feature type="transmembrane region" description="Helical" evidence="6">
    <location>
        <begin position="83"/>
        <end position="104"/>
    </location>
</feature>
<organism evidence="7 8">
    <name type="scientific">Muricoccus roseus</name>
    <dbReference type="NCBI Taxonomy" id="198092"/>
    <lineage>
        <taxon>Bacteria</taxon>
        <taxon>Pseudomonadati</taxon>
        <taxon>Pseudomonadota</taxon>
        <taxon>Alphaproteobacteria</taxon>
        <taxon>Acetobacterales</taxon>
        <taxon>Roseomonadaceae</taxon>
        <taxon>Muricoccus</taxon>
    </lineage>
</organism>
<dbReference type="InterPro" id="IPR001851">
    <property type="entry name" value="ABC_transp_permease"/>
</dbReference>
<reference evidence="7 8" key="1">
    <citation type="submission" date="2016-11" db="EMBL/GenBank/DDBJ databases">
        <authorList>
            <person name="Jaros S."/>
            <person name="Januszkiewicz K."/>
            <person name="Wedrychowicz H."/>
        </authorList>
    </citation>
    <scope>NUCLEOTIDE SEQUENCE [LARGE SCALE GENOMIC DNA]</scope>
    <source>
        <strain evidence="7 8">DSM 14916</strain>
    </source>
</reference>
<dbReference type="RefSeq" id="WP_073138398.1">
    <property type="nucleotide sequence ID" value="NZ_FQZF01000032.1"/>
</dbReference>
<feature type="transmembrane region" description="Helical" evidence="6">
    <location>
        <begin position="57"/>
        <end position="77"/>
    </location>
</feature>
<evidence type="ECO:0000256" key="3">
    <source>
        <dbReference type="ARBA" id="ARBA00022692"/>
    </source>
</evidence>
<comment type="subcellular location">
    <subcellularLocation>
        <location evidence="1">Cell membrane</location>
        <topology evidence="1">Multi-pass membrane protein</topology>
    </subcellularLocation>
</comment>
<keyword evidence="4 6" id="KW-1133">Transmembrane helix</keyword>
<dbReference type="PANTHER" id="PTHR30482">
    <property type="entry name" value="HIGH-AFFINITY BRANCHED-CHAIN AMINO ACID TRANSPORT SYSTEM PERMEASE"/>
    <property type="match status" value="1"/>
</dbReference>
<dbReference type="Proteomes" id="UP000184387">
    <property type="component" value="Unassembled WGS sequence"/>
</dbReference>
<gene>
    <name evidence="7" type="ORF">SAMN02745194_04200</name>
</gene>
<evidence type="ECO:0000256" key="4">
    <source>
        <dbReference type="ARBA" id="ARBA00022989"/>
    </source>
</evidence>
<keyword evidence="3 6" id="KW-0812">Transmembrane</keyword>
<keyword evidence="5 6" id="KW-0472">Membrane</keyword>
<feature type="transmembrane region" description="Helical" evidence="6">
    <location>
        <begin position="27"/>
        <end position="45"/>
    </location>
</feature>
<evidence type="ECO:0000313" key="8">
    <source>
        <dbReference type="Proteomes" id="UP000184387"/>
    </source>
</evidence>
<proteinExistence type="predicted"/>
<name>A0A1M6PTY5_9PROT</name>
<keyword evidence="2" id="KW-1003">Cell membrane</keyword>
<evidence type="ECO:0000256" key="1">
    <source>
        <dbReference type="ARBA" id="ARBA00004651"/>
    </source>
</evidence>
<dbReference type="STRING" id="198092.SAMN02745194_04200"/>
<keyword evidence="8" id="KW-1185">Reference proteome</keyword>
<dbReference type="CDD" id="cd06581">
    <property type="entry name" value="TM_PBP1_LivM_like"/>
    <property type="match status" value="1"/>
</dbReference>
<feature type="transmembrane region" description="Helical" evidence="6">
    <location>
        <begin position="275"/>
        <end position="298"/>
    </location>
</feature>
<protein>
    <submittedName>
        <fullName evidence="7">Branched-chain amino acid transport system permease protein</fullName>
    </submittedName>
</protein>
<accession>A0A1M6PTY5</accession>
<evidence type="ECO:0000256" key="5">
    <source>
        <dbReference type="ARBA" id="ARBA00023136"/>
    </source>
</evidence>
<feature type="transmembrane region" description="Helical" evidence="6">
    <location>
        <begin position="111"/>
        <end position="130"/>
    </location>
</feature>
<dbReference type="PANTHER" id="PTHR30482:SF10">
    <property type="entry name" value="HIGH-AFFINITY BRANCHED-CHAIN AMINO ACID TRANSPORT PROTEIN BRAE"/>
    <property type="match status" value="1"/>
</dbReference>
<evidence type="ECO:0000256" key="6">
    <source>
        <dbReference type="SAM" id="Phobius"/>
    </source>
</evidence>
<dbReference type="OrthoDB" id="9814461at2"/>
<evidence type="ECO:0000313" key="7">
    <source>
        <dbReference type="EMBL" id="SHK11375.1"/>
    </source>
</evidence>
<dbReference type="InterPro" id="IPR043428">
    <property type="entry name" value="LivM-like"/>
</dbReference>
<evidence type="ECO:0000256" key="2">
    <source>
        <dbReference type="ARBA" id="ARBA00022475"/>
    </source>
</evidence>
<dbReference type="AlphaFoldDB" id="A0A1M6PTY5"/>